<name>A0A427Y7X5_9TREE</name>
<feature type="compositionally biased region" description="Polar residues" evidence="1">
    <location>
        <begin position="92"/>
        <end position="101"/>
    </location>
</feature>
<gene>
    <name evidence="3" type="ORF">EHS25_002532</name>
    <name evidence="2" type="ORF">EHS25_003097</name>
</gene>
<feature type="region of interest" description="Disordered" evidence="1">
    <location>
        <begin position="48"/>
        <end position="79"/>
    </location>
</feature>
<dbReference type="AlphaFoldDB" id="A0A427Y7X5"/>
<feature type="region of interest" description="Disordered" evidence="1">
    <location>
        <begin position="1"/>
        <end position="31"/>
    </location>
</feature>
<feature type="compositionally biased region" description="Polar residues" evidence="1">
    <location>
        <begin position="57"/>
        <end position="71"/>
    </location>
</feature>
<feature type="compositionally biased region" description="Polar residues" evidence="1">
    <location>
        <begin position="1"/>
        <end position="11"/>
    </location>
</feature>
<dbReference type="Proteomes" id="UP000279259">
    <property type="component" value="Unassembled WGS sequence"/>
</dbReference>
<dbReference type="EMBL" id="RSCD01000015">
    <property type="protein sequence ID" value="RSH88870.1"/>
    <property type="molecule type" value="Genomic_DNA"/>
</dbReference>
<evidence type="ECO:0000313" key="2">
    <source>
        <dbReference type="EMBL" id="RSH87188.1"/>
    </source>
</evidence>
<feature type="region of interest" description="Disordered" evidence="1">
    <location>
        <begin position="92"/>
        <end position="167"/>
    </location>
</feature>
<keyword evidence="4" id="KW-1185">Reference proteome</keyword>
<evidence type="ECO:0000313" key="3">
    <source>
        <dbReference type="EMBL" id="RSH88870.1"/>
    </source>
</evidence>
<organism evidence="2 4">
    <name type="scientific">Saitozyma podzolica</name>
    <dbReference type="NCBI Taxonomy" id="1890683"/>
    <lineage>
        <taxon>Eukaryota</taxon>
        <taxon>Fungi</taxon>
        <taxon>Dikarya</taxon>
        <taxon>Basidiomycota</taxon>
        <taxon>Agaricomycotina</taxon>
        <taxon>Tremellomycetes</taxon>
        <taxon>Tremellales</taxon>
        <taxon>Trimorphomycetaceae</taxon>
        <taxon>Saitozyma</taxon>
    </lineage>
</organism>
<accession>A0A427Y7X5</accession>
<sequence length="227" mass="24108">MRDPYSSSRTRGNPDLEWDEMSTSSLGSDEITHLRPFRIATASDTFGEAALHHHRPSISSTGVLSSAQEATASDRADRSATAHDVLNMVAQMQQTHDSQPSRPAEDSPTPLGSMDTLKSGPTTRQTADNTTTRAGTTEQHSTSSLSSSASQPAISITTPPMSNAVPRTSVGVPVKVAIRPTANAPASAPHVKHRPGGTSSAAESLGLDLCKRLPDCHRLLELYQEQC</sequence>
<evidence type="ECO:0000256" key="1">
    <source>
        <dbReference type="SAM" id="MobiDB-lite"/>
    </source>
</evidence>
<dbReference type="EMBL" id="RSCD01000017">
    <property type="protein sequence ID" value="RSH87188.1"/>
    <property type="molecule type" value="Genomic_DNA"/>
</dbReference>
<protein>
    <submittedName>
        <fullName evidence="2">Uncharacterized protein</fullName>
    </submittedName>
</protein>
<evidence type="ECO:0000313" key="4">
    <source>
        <dbReference type="Proteomes" id="UP000279259"/>
    </source>
</evidence>
<reference evidence="2 4" key="1">
    <citation type="submission" date="2018-11" db="EMBL/GenBank/DDBJ databases">
        <title>Genome sequence of Saitozyma podzolica DSM 27192.</title>
        <authorList>
            <person name="Aliyu H."/>
            <person name="Gorte O."/>
            <person name="Ochsenreither K."/>
        </authorList>
    </citation>
    <scope>NUCLEOTIDE SEQUENCE [LARGE SCALE GENOMIC DNA]</scope>
    <source>
        <strain evidence="2 4">DSM 27192</strain>
    </source>
</reference>
<comment type="caution">
    <text evidence="2">The sequence shown here is derived from an EMBL/GenBank/DDBJ whole genome shotgun (WGS) entry which is preliminary data.</text>
</comment>
<feature type="compositionally biased region" description="Low complexity" evidence="1">
    <location>
        <begin position="122"/>
        <end position="158"/>
    </location>
</feature>
<proteinExistence type="predicted"/>